<dbReference type="Proteomes" id="UP000028582">
    <property type="component" value="Unassembled WGS sequence"/>
</dbReference>
<sequence>MDELLATPFFGAVLSAYVLYKTRHSDGDSSTSSSSGDDNGHMMSEEVQQEQSRYSQSEQDVDEKELGGYSSIQEIIDAALQMAQDEEELTE</sequence>
<organism evidence="2 3">
    <name type="scientific">Phytophthora nicotianae P1976</name>
    <dbReference type="NCBI Taxonomy" id="1317066"/>
    <lineage>
        <taxon>Eukaryota</taxon>
        <taxon>Sar</taxon>
        <taxon>Stramenopiles</taxon>
        <taxon>Oomycota</taxon>
        <taxon>Peronosporomycetes</taxon>
        <taxon>Peronosporales</taxon>
        <taxon>Peronosporaceae</taxon>
        <taxon>Phytophthora</taxon>
    </lineage>
</organism>
<accession>A0A080Z1Y8</accession>
<name>A0A080Z1Y8_PHYNI</name>
<gene>
    <name evidence="2" type="ORF">F444_21191</name>
</gene>
<evidence type="ECO:0000313" key="2">
    <source>
        <dbReference type="EMBL" id="ETO60649.1"/>
    </source>
</evidence>
<evidence type="ECO:0000313" key="3">
    <source>
        <dbReference type="Proteomes" id="UP000028582"/>
    </source>
</evidence>
<feature type="compositionally biased region" description="Low complexity" evidence="1">
    <location>
        <begin position="28"/>
        <end position="37"/>
    </location>
</feature>
<feature type="region of interest" description="Disordered" evidence="1">
    <location>
        <begin position="23"/>
        <end position="68"/>
    </location>
</feature>
<protein>
    <submittedName>
        <fullName evidence="2">Uncharacterized protein</fullName>
    </submittedName>
</protein>
<comment type="caution">
    <text evidence="2">The sequence shown here is derived from an EMBL/GenBank/DDBJ whole genome shotgun (WGS) entry which is preliminary data.</text>
</comment>
<reference evidence="2 3" key="1">
    <citation type="submission" date="2013-11" db="EMBL/GenBank/DDBJ databases">
        <title>The Genome Sequence of Phytophthora parasitica P1976.</title>
        <authorList>
            <consortium name="The Broad Institute Genomics Platform"/>
            <person name="Russ C."/>
            <person name="Tyler B."/>
            <person name="Panabieres F."/>
            <person name="Shan W."/>
            <person name="Tripathy S."/>
            <person name="Grunwald N."/>
            <person name="Machado M."/>
            <person name="Johnson C.S."/>
            <person name="Walker B."/>
            <person name="Young S."/>
            <person name="Zeng Q."/>
            <person name="Gargeya S."/>
            <person name="Fitzgerald M."/>
            <person name="Haas B."/>
            <person name="Abouelleil A."/>
            <person name="Allen A.W."/>
            <person name="Alvarado L."/>
            <person name="Arachchi H.M."/>
            <person name="Berlin A.M."/>
            <person name="Chapman S.B."/>
            <person name="Gainer-Dewar J."/>
            <person name="Goldberg J."/>
            <person name="Griggs A."/>
            <person name="Gujja S."/>
            <person name="Hansen M."/>
            <person name="Howarth C."/>
            <person name="Imamovic A."/>
            <person name="Ireland A."/>
            <person name="Larimer J."/>
            <person name="McCowan C."/>
            <person name="Murphy C."/>
            <person name="Pearson M."/>
            <person name="Poon T.W."/>
            <person name="Priest M."/>
            <person name="Roberts A."/>
            <person name="Saif S."/>
            <person name="Shea T."/>
            <person name="Sisk P."/>
            <person name="Sykes S."/>
            <person name="Wortman J."/>
            <person name="Nusbaum C."/>
            <person name="Birren B."/>
        </authorList>
    </citation>
    <scope>NUCLEOTIDE SEQUENCE [LARGE SCALE GENOMIC DNA]</scope>
    <source>
        <strain evidence="2 3">P1976</strain>
    </source>
</reference>
<feature type="compositionally biased region" description="Low complexity" evidence="1">
    <location>
        <begin position="45"/>
        <end position="58"/>
    </location>
</feature>
<dbReference type="EMBL" id="ANJA01003903">
    <property type="protein sequence ID" value="ETO60649.1"/>
    <property type="molecule type" value="Genomic_DNA"/>
</dbReference>
<proteinExistence type="predicted"/>
<dbReference type="AlphaFoldDB" id="A0A080Z1Y8"/>
<evidence type="ECO:0000256" key="1">
    <source>
        <dbReference type="SAM" id="MobiDB-lite"/>
    </source>
</evidence>